<feature type="domain" description="Transcription regulator PadR N-terminal" evidence="1">
    <location>
        <begin position="7"/>
        <end position="79"/>
    </location>
</feature>
<dbReference type="SUPFAM" id="SSF46785">
    <property type="entry name" value="Winged helix' DNA-binding domain"/>
    <property type="match status" value="1"/>
</dbReference>
<reference evidence="3 4" key="1">
    <citation type="submission" date="2017-07" db="EMBL/GenBank/DDBJ databases">
        <title>Fictibacillus sp. nov. GDSW-R2A3 Genome sequencing and assembly.</title>
        <authorList>
            <person name="Mayilraj S."/>
        </authorList>
    </citation>
    <scope>NUCLEOTIDE SEQUENCE [LARGE SCALE GENOMIC DNA]</scope>
    <source>
        <strain evidence="3 4">GDSW-R2A3</strain>
    </source>
</reference>
<dbReference type="RefSeq" id="WP_094250339.1">
    <property type="nucleotide sequence ID" value="NZ_JBHLXL010000001.1"/>
</dbReference>
<dbReference type="EMBL" id="NOII01000001">
    <property type="protein sequence ID" value="OYD58376.1"/>
    <property type="molecule type" value="Genomic_DNA"/>
</dbReference>
<dbReference type="InterPro" id="IPR036390">
    <property type="entry name" value="WH_DNA-bd_sf"/>
</dbReference>
<protein>
    <submittedName>
        <fullName evidence="3">PadR family transcriptional regulator</fullName>
    </submittedName>
</protein>
<evidence type="ECO:0000313" key="3">
    <source>
        <dbReference type="EMBL" id="OYD58376.1"/>
    </source>
</evidence>
<comment type="caution">
    <text evidence="3">The sequence shown here is derived from an EMBL/GenBank/DDBJ whole genome shotgun (WGS) entry which is preliminary data.</text>
</comment>
<organism evidence="3 4">
    <name type="scientific">Fictibacillus aquaticus</name>
    <dbReference type="NCBI Taxonomy" id="2021314"/>
    <lineage>
        <taxon>Bacteria</taxon>
        <taxon>Bacillati</taxon>
        <taxon>Bacillota</taxon>
        <taxon>Bacilli</taxon>
        <taxon>Bacillales</taxon>
        <taxon>Fictibacillaceae</taxon>
        <taxon>Fictibacillus</taxon>
    </lineage>
</organism>
<sequence>MALRYALLGLLAKNDATGYELNQQFKETMIYFWSAHHTQIYRELLKMEENGLTLSKHVHQVEAPDKKIYSITDKGYEALLVWLLEQPSVMPKLKDEFLLKVSLFQNLPSKKAAEYLKKSREHHLQGLEAMKMWRGMNFPDGRYSKNQLGEYLTSGFGQKYMESWVEWCDWAIQELEKMNGDEAE</sequence>
<dbReference type="OrthoDB" id="9783723at2"/>
<dbReference type="InterPro" id="IPR018309">
    <property type="entry name" value="Tscrpt_reg_PadR_C"/>
</dbReference>
<evidence type="ECO:0000313" key="4">
    <source>
        <dbReference type="Proteomes" id="UP000215059"/>
    </source>
</evidence>
<proteinExistence type="predicted"/>
<dbReference type="Gene3D" id="1.10.10.10">
    <property type="entry name" value="Winged helix-like DNA-binding domain superfamily/Winged helix DNA-binding domain"/>
    <property type="match status" value="1"/>
</dbReference>
<keyword evidence="4" id="KW-1185">Reference proteome</keyword>
<gene>
    <name evidence="3" type="ORF">CGZ90_00270</name>
</gene>
<dbReference type="InterPro" id="IPR036388">
    <property type="entry name" value="WH-like_DNA-bd_sf"/>
</dbReference>
<dbReference type="PANTHER" id="PTHR43252">
    <property type="entry name" value="TRANSCRIPTIONAL REGULATOR YQJI"/>
    <property type="match status" value="1"/>
</dbReference>
<dbReference type="InterPro" id="IPR005149">
    <property type="entry name" value="Tscrpt_reg_PadR_N"/>
</dbReference>
<name>A0A235FAM5_9BACL</name>
<dbReference type="Pfam" id="PF03551">
    <property type="entry name" value="PadR"/>
    <property type="match status" value="1"/>
</dbReference>
<dbReference type="Pfam" id="PF10400">
    <property type="entry name" value="Vir_act_alpha_C"/>
    <property type="match status" value="1"/>
</dbReference>
<dbReference type="Proteomes" id="UP000215059">
    <property type="component" value="Unassembled WGS sequence"/>
</dbReference>
<evidence type="ECO:0000259" key="1">
    <source>
        <dbReference type="Pfam" id="PF03551"/>
    </source>
</evidence>
<evidence type="ECO:0000259" key="2">
    <source>
        <dbReference type="Pfam" id="PF10400"/>
    </source>
</evidence>
<dbReference type="AlphaFoldDB" id="A0A235FAM5"/>
<dbReference type="PANTHER" id="PTHR43252:SF4">
    <property type="entry name" value="TRANSCRIPTIONAL REGULATORY PROTEIN"/>
    <property type="match status" value="1"/>
</dbReference>
<accession>A0A235FAM5</accession>
<feature type="domain" description="Transcription regulator PadR C-terminal" evidence="2">
    <location>
        <begin position="93"/>
        <end position="176"/>
    </location>
</feature>
<dbReference type="Gene3D" id="6.10.140.190">
    <property type="match status" value="1"/>
</dbReference>